<evidence type="ECO:0000256" key="4">
    <source>
        <dbReference type="ARBA" id="ARBA00022496"/>
    </source>
</evidence>
<dbReference type="InterPro" id="IPR002491">
    <property type="entry name" value="ABC_transptr_periplasmic_BD"/>
</dbReference>
<keyword evidence="4" id="KW-0410">Iron transport</keyword>
<protein>
    <submittedName>
        <fullName evidence="7">ABC transporter substrate-binding protein</fullName>
    </submittedName>
</protein>
<dbReference type="OrthoDB" id="9793175at2"/>
<name>A0A558HSE5_9GAMM</name>
<comment type="subcellular location">
    <subcellularLocation>
        <location evidence="1">Cell envelope</location>
    </subcellularLocation>
</comment>
<dbReference type="Proteomes" id="UP000319941">
    <property type="component" value="Unassembled WGS sequence"/>
</dbReference>
<reference evidence="7 8" key="1">
    <citation type="submission" date="2019-07" db="EMBL/GenBank/DDBJ databases">
        <title>Diversity of Bacteria from Kongsfjorden, Arctic.</title>
        <authorList>
            <person name="Yu Y."/>
        </authorList>
    </citation>
    <scope>NUCLEOTIDE SEQUENCE [LARGE SCALE GENOMIC DNA]</scope>
    <source>
        <strain evidence="7 8">SM1923</strain>
    </source>
</reference>
<dbReference type="STRING" id="553385.GCA_000591415_01232"/>
<dbReference type="InterPro" id="IPR051313">
    <property type="entry name" value="Bact_iron-sidero_bind"/>
</dbReference>
<feature type="domain" description="Fe/B12 periplasmic-binding" evidence="6">
    <location>
        <begin position="66"/>
        <end position="333"/>
    </location>
</feature>
<evidence type="ECO:0000313" key="8">
    <source>
        <dbReference type="Proteomes" id="UP000319941"/>
    </source>
</evidence>
<dbReference type="AlphaFoldDB" id="A0A558HSE5"/>
<dbReference type="RefSeq" id="WP_088743544.1">
    <property type="nucleotide sequence ID" value="NZ_CAWOWR010000087.1"/>
</dbReference>
<keyword evidence="4" id="KW-0408">Iron</keyword>
<evidence type="ECO:0000256" key="2">
    <source>
        <dbReference type="ARBA" id="ARBA00008814"/>
    </source>
</evidence>
<dbReference type="PANTHER" id="PTHR30532:SF1">
    <property type="entry name" value="IRON(3+)-HYDROXAMATE-BINDING PROTEIN FHUD"/>
    <property type="match status" value="1"/>
</dbReference>
<keyword evidence="8" id="KW-1185">Reference proteome</keyword>
<dbReference type="GO" id="GO:0030288">
    <property type="term" value="C:outer membrane-bounded periplasmic space"/>
    <property type="evidence" value="ECO:0007669"/>
    <property type="project" value="TreeGrafter"/>
</dbReference>
<dbReference type="PANTHER" id="PTHR30532">
    <property type="entry name" value="IRON III DICITRATE-BINDING PERIPLASMIC PROTEIN"/>
    <property type="match status" value="1"/>
</dbReference>
<accession>A0A558HSE5</accession>
<evidence type="ECO:0000256" key="1">
    <source>
        <dbReference type="ARBA" id="ARBA00004196"/>
    </source>
</evidence>
<proteinExistence type="inferred from homology"/>
<evidence type="ECO:0000256" key="3">
    <source>
        <dbReference type="ARBA" id="ARBA00022448"/>
    </source>
</evidence>
<dbReference type="PROSITE" id="PS50983">
    <property type="entry name" value="FE_B12_PBP"/>
    <property type="match status" value="1"/>
</dbReference>
<evidence type="ECO:0000256" key="5">
    <source>
        <dbReference type="ARBA" id="ARBA00022729"/>
    </source>
</evidence>
<gene>
    <name evidence="7" type="ORF">FQP86_05955</name>
</gene>
<dbReference type="EMBL" id="VNFH01000003">
    <property type="protein sequence ID" value="TVU72056.1"/>
    <property type="molecule type" value="Genomic_DNA"/>
</dbReference>
<organism evidence="7 8">
    <name type="scientific">Cobetia crustatorum</name>
    <dbReference type="NCBI Taxonomy" id="553385"/>
    <lineage>
        <taxon>Bacteria</taxon>
        <taxon>Pseudomonadati</taxon>
        <taxon>Pseudomonadota</taxon>
        <taxon>Gammaproteobacteria</taxon>
        <taxon>Oceanospirillales</taxon>
        <taxon>Halomonadaceae</taxon>
        <taxon>Cobetia</taxon>
    </lineage>
</organism>
<keyword evidence="3" id="KW-0813">Transport</keyword>
<comment type="caution">
    <text evidence="7">The sequence shown here is derived from an EMBL/GenBank/DDBJ whole genome shotgun (WGS) entry which is preliminary data.</text>
</comment>
<evidence type="ECO:0000259" key="6">
    <source>
        <dbReference type="PROSITE" id="PS50983"/>
    </source>
</evidence>
<dbReference type="Pfam" id="PF01497">
    <property type="entry name" value="Peripla_BP_2"/>
    <property type="match status" value="1"/>
</dbReference>
<sequence length="335" mass="35374">MENRRDLAALALSSQELSRKVGLRNGLRSSLLASVAVLLLGASLSAEARSVETAFGELEIEGTPKRVVTLYEGALDVAVASQITPLGAVTTRGGDGVAAYIAPQVPKIAIIGTPREFNIEAVVALKPDMILAPPGLDLTQYQLFSRLAPTIVPAAAELTSDAWKAQSRTYAEALGDDAAAVLEKRLAAIESHAAHLKSRMSAPQTASLVRRMPGGLLVMSDQLFATGLLTASGYQLAGSDLVKAGRPHSDPLSDENLSRIDAQTIFLATLDHTSNEAVEALASQPVFQRLKLASRQGLVGVDGQLWTSASGPLAAEALLKDLDSVRDDLHDQDRE</sequence>
<comment type="similarity">
    <text evidence="2">Belongs to the bacterial solute-binding protein 8 family.</text>
</comment>
<keyword evidence="5" id="KW-0732">Signal</keyword>
<dbReference type="SUPFAM" id="SSF53807">
    <property type="entry name" value="Helical backbone' metal receptor"/>
    <property type="match status" value="1"/>
</dbReference>
<dbReference type="GO" id="GO:1901678">
    <property type="term" value="P:iron coordination entity transport"/>
    <property type="evidence" value="ECO:0007669"/>
    <property type="project" value="UniProtKB-ARBA"/>
</dbReference>
<keyword evidence="4" id="KW-0406">Ion transport</keyword>
<dbReference type="Gene3D" id="3.40.50.1980">
    <property type="entry name" value="Nitrogenase molybdenum iron protein domain"/>
    <property type="match status" value="2"/>
</dbReference>
<evidence type="ECO:0000313" key="7">
    <source>
        <dbReference type="EMBL" id="TVU72056.1"/>
    </source>
</evidence>